<feature type="compositionally biased region" description="Polar residues" evidence="1">
    <location>
        <begin position="476"/>
        <end position="491"/>
    </location>
</feature>
<organism evidence="2 3">
    <name type="scientific">Artemia franciscana</name>
    <name type="common">Brine shrimp</name>
    <name type="synonym">Artemia sanfranciscana</name>
    <dbReference type="NCBI Taxonomy" id="6661"/>
    <lineage>
        <taxon>Eukaryota</taxon>
        <taxon>Metazoa</taxon>
        <taxon>Ecdysozoa</taxon>
        <taxon>Arthropoda</taxon>
        <taxon>Crustacea</taxon>
        <taxon>Branchiopoda</taxon>
        <taxon>Anostraca</taxon>
        <taxon>Artemiidae</taxon>
        <taxon>Artemia</taxon>
    </lineage>
</organism>
<reference evidence="2" key="1">
    <citation type="submission" date="2023-07" db="EMBL/GenBank/DDBJ databases">
        <title>Chromosome-level genome assembly of Artemia franciscana.</title>
        <authorList>
            <person name="Jo E."/>
        </authorList>
    </citation>
    <scope>NUCLEOTIDE SEQUENCE</scope>
    <source>
        <tissue evidence="2">Whole body</tissue>
    </source>
</reference>
<evidence type="ECO:0000256" key="1">
    <source>
        <dbReference type="SAM" id="MobiDB-lite"/>
    </source>
</evidence>
<feature type="compositionally biased region" description="Basic residues" evidence="1">
    <location>
        <begin position="1"/>
        <end position="18"/>
    </location>
</feature>
<feature type="compositionally biased region" description="Basic and acidic residues" evidence="1">
    <location>
        <begin position="359"/>
        <end position="374"/>
    </location>
</feature>
<dbReference type="EMBL" id="JAVRJZ010000012">
    <property type="protein sequence ID" value="KAK2715114.1"/>
    <property type="molecule type" value="Genomic_DNA"/>
</dbReference>
<comment type="caution">
    <text evidence="2">The sequence shown here is derived from an EMBL/GenBank/DDBJ whole genome shotgun (WGS) entry which is preliminary data.</text>
</comment>
<feature type="region of interest" description="Disordered" evidence="1">
    <location>
        <begin position="1"/>
        <end position="199"/>
    </location>
</feature>
<evidence type="ECO:0000313" key="2">
    <source>
        <dbReference type="EMBL" id="KAK2715114.1"/>
    </source>
</evidence>
<dbReference type="AlphaFoldDB" id="A0AA88HRT3"/>
<dbReference type="Proteomes" id="UP001187531">
    <property type="component" value="Unassembled WGS sequence"/>
</dbReference>
<evidence type="ECO:0000313" key="3">
    <source>
        <dbReference type="Proteomes" id="UP001187531"/>
    </source>
</evidence>
<keyword evidence="3" id="KW-1185">Reference proteome</keyword>
<feature type="compositionally biased region" description="Low complexity" evidence="1">
    <location>
        <begin position="122"/>
        <end position="133"/>
    </location>
</feature>
<feature type="compositionally biased region" description="Basic and acidic residues" evidence="1">
    <location>
        <begin position="704"/>
        <end position="713"/>
    </location>
</feature>
<gene>
    <name evidence="2" type="ORF">QYM36_009939</name>
</gene>
<feature type="compositionally biased region" description="Basic and acidic residues" evidence="1">
    <location>
        <begin position="22"/>
        <end position="40"/>
    </location>
</feature>
<feature type="region of interest" description="Disordered" evidence="1">
    <location>
        <begin position="476"/>
        <end position="508"/>
    </location>
</feature>
<feature type="compositionally biased region" description="Basic and acidic residues" evidence="1">
    <location>
        <begin position="759"/>
        <end position="770"/>
    </location>
</feature>
<proteinExistence type="predicted"/>
<feature type="region of interest" description="Disordered" evidence="1">
    <location>
        <begin position="356"/>
        <end position="377"/>
    </location>
</feature>
<protein>
    <submittedName>
        <fullName evidence="2">Uncharacterized protein</fullName>
    </submittedName>
</protein>
<feature type="region of interest" description="Disordered" evidence="1">
    <location>
        <begin position="704"/>
        <end position="726"/>
    </location>
</feature>
<sequence length="953" mass="106443">MAVRPKRAHVTSRARHLQHLASVEEIKTNSEDKQNEERKSRPQGLPPRGSVQRTESKRSSSQVRTPAQPPDVTPKLRSVSLTRSTDRSPSPPRSPLSRVSRSRSSADRRLQYEIQSFQRRNSSTSPPSSLLDDVPNPHDGSLSPVEPQNIFSRFFPRRRSSRKNSTELPVTKPNLEQDLKSPPALPPKERDVSRKSSFISENKPEVKNWRISADVEHNGNDNSVDQETLNFASFFDRIREGSKNITKPVPIPRKSLLASPNSEDKGYESLNITPDSSKPRKLSREEPQDAPIVRPWVKVLPTVNVNDLRRPFDETEPSLPKFRKQISLEPRNELPSRPARRVHSFRGSTTTPLALDSLKFNEKEAKSNESDKSPESLSGIDLNGDFILKKAVESNPAAHVIRRSLETLKFSNEGLKKTISSLNRYSQSSDQLILPDDVINKNSNDSLSTGSSSLNISDTEGLGSSYTLSRESLISNSKANSPQLSTDSSTVKGKGDGEAHSEYTSLSPKTVGDQEEFFEALTPVAATLTPAVTPTTPVVLRSFLEPFNPPEIKSRIVTETAQLFGKFSDKAEKNFTKKLTENEMIKADDGSEDIFPEVVLRKKTSFTNNKLNESQSALLTDLELKSSVFGLILKSKFSEMQNSNFQSDNVNPQPLSLDSNIESERPNTFEVPSLRKFTEKTNDTKAVTTKKDDFNALKPIKPERTSLMKKSESAEGSVRNTKVPEPESVEIRRPVLKNPTESSELLQVFARRSLKLRETDTIPTESKTEDTSISNEEEKEVEKTVIIELPKTVSATELQNNVEQASRVHGKPIQLKCDKSRIVVEPTKLPMSTTKESEATSAEIISKRKTFQTTRHGNISPENLQLKSAEVKTDAKLVADLKENKIEKEVFLIKKEKPSPRAVRLRSKTLPEANYTDLTAAKTYTDESTEPQSISVPSYGVTLRPTGNLIVNR</sequence>
<feature type="region of interest" description="Disordered" evidence="1">
    <location>
        <begin position="242"/>
        <end position="289"/>
    </location>
</feature>
<accession>A0AA88HRT3</accession>
<name>A0AA88HRT3_ARTSF</name>
<feature type="region of interest" description="Disordered" evidence="1">
    <location>
        <begin position="759"/>
        <end position="779"/>
    </location>
</feature>